<dbReference type="Proteomes" id="UP000034832">
    <property type="component" value="Unassembled WGS sequence"/>
</dbReference>
<dbReference type="SUPFAM" id="SSF56801">
    <property type="entry name" value="Acetyl-CoA synthetase-like"/>
    <property type="match status" value="1"/>
</dbReference>
<dbReference type="RefSeq" id="WP_046826674.1">
    <property type="nucleotide sequence ID" value="NZ_LBIA02000001.1"/>
</dbReference>
<keyword evidence="2" id="KW-0436">Ligase</keyword>
<dbReference type="PANTHER" id="PTHR43201:SF5">
    <property type="entry name" value="MEDIUM-CHAIN ACYL-COA LIGASE ACSF2, MITOCHONDRIAL"/>
    <property type="match status" value="1"/>
</dbReference>
<reference evidence="5" key="1">
    <citation type="submission" date="2019-04" db="EMBL/GenBank/DDBJ databases">
        <title>Whole genome sequencing of cave bacteria.</title>
        <authorList>
            <person name="Gan H.M."/>
            <person name="Barton H."/>
            <person name="Savka M.A."/>
        </authorList>
    </citation>
    <scope>NUCLEOTIDE SEQUENCE [LARGE SCALE GENOMIC DNA]</scope>
    <source>
        <strain evidence="5">LC387</strain>
    </source>
</reference>
<gene>
    <name evidence="5" type="ORF">YH63_016430</name>
</gene>
<evidence type="ECO:0000259" key="3">
    <source>
        <dbReference type="Pfam" id="PF00501"/>
    </source>
</evidence>
<dbReference type="STRING" id="211460.YH63_02590"/>
<dbReference type="OrthoDB" id="9803968at2"/>
<comment type="caution">
    <text evidence="5">The sequence shown here is derived from an EMBL/GenBank/DDBJ whole genome shotgun (WGS) entry which is preliminary data.</text>
</comment>
<sequence>MPLFSDYPVATLKDVIKFESEKALELRYDARSVYDIFAKSAARHPDRTALTMLMTGADDETPRLVTYRQMLEGVTRAANCFADLAGSGAGVAYILPSLVETHFTLWGAEAQGYAVPINFLLQAQNIADLVQASGAKILVALGPHPQLDIWQKAVEVGKLLPDIKLVQVSLSDAPLPEGVLGFWPGLNAHEGNTLIFGKARGGDDVAAYFHTGGTTGSPKLVTHTHRNQIAAAFGGTVLQDLSETDAITNGLPLFHVGATISCGLSFFIAGANVLVLSPGGMRNPVIIKNFWKIVERYRATVIGGVPTALAALLNVPVDADISSARFSISGGALLPRAVALQFQKMTGTTIHEILGMTETGGLVSIDPAAADPVLGSGGIRLPYTQVVVRKLGADGSLGEACAPHEVGVMTVSGPNVTPGYKDRSQNGATLRDGYLDSGDLAYSDEQGRLFIAGRSKDLIIRSGHNIDPVLIEDALQSHPAVALAAAVGQPDKYAGELPVCYVALKPGALATADELKAYAEPLIAERPAWPKQIIVIDAIPVTSVGKIFKPELRTDAVQRLVTQVVAEAAGAADAAIDVVAGGKRGIDVTVTLPRAMAGQHAAVEKALDGYLFDYKVTQAN</sequence>
<dbReference type="InterPro" id="IPR025110">
    <property type="entry name" value="AMP-bd_C"/>
</dbReference>
<dbReference type="Gene3D" id="3.30.300.30">
    <property type="match status" value="1"/>
</dbReference>
<dbReference type="InterPro" id="IPR000873">
    <property type="entry name" value="AMP-dep_synth/lig_dom"/>
</dbReference>
<evidence type="ECO:0000259" key="4">
    <source>
        <dbReference type="Pfam" id="PF13193"/>
    </source>
</evidence>
<dbReference type="InterPro" id="IPR042099">
    <property type="entry name" value="ANL_N_sf"/>
</dbReference>
<evidence type="ECO:0000313" key="5">
    <source>
        <dbReference type="EMBL" id="TKT72883.1"/>
    </source>
</evidence>
<dbReference type="InterPro" id="IPR045851">
    <property type="entry name" value="AMP-bd_C_sf"/>
</dbReference>
<dbReference type="Pfam" id="PF00501">
    <property type="entry name" value="AMP-binding"/>
    <property type="match status" value="1"/>
</dbReference>
<dbReference type="InterPro" id="IPR020845">
    <property type="entry name" value="AMP-binding_CS"/>
</dbReference>
<protein>
    <submittedName>
        <fullName evidence="5">Acyl-CoA synthetase</fullName>
    </submittedName>
</protein>
<dbReference type="GO" id="GO:0006631">
    <property type="term" value="P:fatty acid metabolic process"/>
    <property type="evidence" value="ECO:0007669"/>
    <property type="project" value="TreeGrafter"/>
</dbReference>
<accession>A0A4V6BE88</accession>
<feature type="domain" description="AMP-binding enzyme C-terminal" evidence="4">
    <location>
        <begin position="471"/>
        <end position="546"/>
    </location>
</feature>
<proteinExistence type="inferred from homology"/>
<dbReference type="PANTHER" id="PTHR43201">
    <property type="entry name" value="ACYL-COA SYNTHETASE"/>
    <property type="match status" value="1"/>
</dbReference>
<evidence type="ECO:0000313" key="6">
    <source>
        <dbReference type="Proteomes" id="UP000034832"/>
    </source>
</evidence>
<dbReference type="EMBL" id="LBIA02000001">
    <property type="protein sequence ID" value="TKT72883.1"/>
    <property type="molecule type" value="Genomic_DNA"/>
</dbReference>
<dbReference type="Gene3D" id="3.40.50.12780">
    <property type="entry name" value="N-terminal domain of ligase-like"/>
    <property type="match status" value="1"/>
</dbReference>
<evidence type="ECO:0000256" key="1">
    <source>
        <dbReference type="ARBA" id="ARBA00006432"/>
    </source>
</evidence>
<feature type="domain" description="AMP-dependent synthetase/ligase" evidence="3">
    <location>
        <begin position="37"/>
        <end position="420"/>
    </location>
</feature>
<organism evidence="5 6">
    <name type="scientific">Afipia massiliensis</name>
    <dbReference type="NCBI Taxonomy" id="211460"/>
    <lineage>
        <taxon>Bacteria</taxon>
        <taxon>Pseudomonadati</taxon>
        <taxon>Pseudomonadota</taxon>
        <taxon>Alphaproteobacteria</taxon>
        <taxon>Hyphomicrobiales</taxon>
        <taxon>Nitrobacteraceae</taxon>
        <taxon>Afipia</taxon>
    </lineage>
</organism>
<dbReference type="Pfam" id="PF13193">
    <property type="entry name" value="AMP-binding_C"/>
    <property type="match status" value="1"/>
</dbReference>
<comment type="similarity">
    <text evidence="1">Belongs to the ATP-dependent AMP-binding enzyme family.</text>
</comment>
<name>A0A4V6BE88_9BRAD</name>
<dbReference type="GO" id="GO:0031956">
    <property type="term" value="F:medium-chain fatty acid-CoA ligase activity"/>
    <property type="evidence" value="ECO:0007669"/>
    <property type="project" value="TreeGrafter"/>
</dbReference>
<dbReference type="AlphaFoldDB" id="A0A4V6BE88"/>
<dbReference type="NCBIfam" id="NF005714">
    <property type="entry name" value="PRK07529.1"/>
    <property type="match status" value="1"/>
</dbReference>
<evidence type="ECO:0000256" key="2">
    <source>
        <dbReference type="ARBA" id="ARBA00022598"/>
    </source>
</evidence>
<dbReference type="PROSITE" id="PS00455">
    <property type="entry name" value="AMP_BINDING"/>
    <property type="match status" value="1"/>
</dbReference>
<keyword evidence="6" id="KW-1185">Reference proteome</keyword>